<evidence type="ECO:0000259" key="2">
    <source>
        <dbReference type="Pfam" id="PF04892"/>
    </source>
</evidence>
<feature type="transmembrane region" description="Helical" evidence="1">
    <location>
        <begin position="44"/>
        <end position="61"/>
    </location>
</feature>
<proteinExistence type="predicted"/>
<keyword evidence="1" id="KW-0472">Membrane</keyword>
<dbReference type="EMBL" id="AP021857">
    <property type="protein sequence ID" value="BBO21717.1"/>
    <property type="molecule type" value="Genomic_DNA"/>
</dbReference>
<dbReference type="AlphaFoldDB" id="A0A809RZH9"/>
<dbReference type="Proteomes" id="UP000662914">
    <property type="component" value="Chromosome"/>
</dbReference>
<organism evidence="3 4">
    <name type="scientific">Candidatus Desulfobacillus denitrificans</name>
    <dbReference type="NCBI Taxonomy" id="2608985"/>
    <lineage>
        <taxon>Bacteria</taxon>
        <taxon>Pseudomonadati</taxon>
        <taxon>Pseudomonadota</taxon>
        <taxon>Betaproteobacteria</taxon>
        <taxon>Candidatus Desulfobacillus</taxon>
    </lineage>
</organism>
<keyword evidence="1" id="KW-0812">Transmembrane</keyword>
<evidence type="ECO:0000313" key="4">
    <source>
        <dbReference type="Proteomes" id="UP000662914"/>
    </source>
</evidence>
<evidence type="ECO:0000313" key="3">
    <source>
        <dbReference type="EMBL" id="BBO21717.1"/>
    </source>
</evidence>
<name>A0A809RZH9_9PROT</name>
<accession>A0A809RZH9</accession>
<feature type="domain" description="VanZ-like" evidence="2">
    <location>
        <begin position="39"/>
        <end position="111"/>
    </location>
</feature>
<keyword evidence="1" id="KW-1133">Transmembrane helix</keyword>
<dbReference type="InterPro" id="IPR006976">
    <property type="entry name" value="VanZ-like"/>
</dbReference>
<sequence length="119" mass="12307">MPTELPRPLRTICFGLALLAVAAHFVFGATPAAVGLLQEPLDKVAHALFLGTVAALLSAGWHGTRPLLAFLIASCIGAADEVSQMFLPGRHPEAADLLAGMAGALIGAFALRPLLGDRK</sequence>
<evidence type="ECO:0000256" key="1">
    <source>
        <dbReference type="SAM" id="Phobius"/>
    </source>
</evidence>
<reference evidence="3" key="1">
    <citation type="journal article" name="DNA Res.">
        <title>The physiological potential of anammox bacteria as revealed by their core genome structure.</title>
        <authorList>
            <person name="Okubo T."/>
            <person name="Toyoda A."/>
            <person name="Fukuhara K."/>
            <person name="Uchiyama I."/>
            <person name="Harigaya Y."/>
            <person name="Kuroiwa M."/>
            <person name="Suzuki T."/>
            <person name="Murakami Y."/>
            <person name="Suwa Y."/>
            <person name="Takami H."/>
        </authorList>
    </citation>
    <scope>NUCLEOTIDE SEQUENCE</scope>
    <source>
        <strain evidence="3">317325-3</strain>
    </source>
</reference>
<gene>
    <name evidence="3" type="ORF">DSYM_24160</name>
</gene>
<dbReference type="Pfam" id="PF04892">
    <property type="entry name" value="VanZ"/>
    <property type="match status" value="1"/>
</dbReference>
<feature type="transmembrane region" description="Helical" evidence="1">
    <location>
        <begin position="98"/>
        <end position="115"/>
    </location>
</feature>
<dbReference type="KEGG" id="ddz:DSYM_24160"/>
<feature type="transmembrane region" description="Helical" evidence="1">
    <location>
        <begin position="68"/>
        <end position="86"/>
    </location>
</feature>
<dbReference type="NCBIfam" id="NF037970">
    <property type="entry name" value="vanZ_1"/>
    <property type="match status" value="1"/>
</dbReference>
<protein>
    <recommendedName>
        <fullName evidence="2">VanZ-like domain-containing protein</fullName>
    </recommendedName>
</protein>